<sequence>MRYRKLLKVLLAALMCVVLANPFYAQAAITLTSNASGTYDGYYYELWKDTGNTTMTVDTGGRFSCQWSNINNALFRTGKKFSTAWNQLGTVKITYSATYNPNGNSYLCIYGWSKNPLVEFYIVESWGSWRPPGATSLGTVTIDGGTYDIYRTTRVNQPSIEGTRTFDQYWSVRTSKRTSGTVTVTDHFRAWAAKGLNLGTIDQITLCVEGYQSSGSANITQNTFSITSDSSGGGSTTPTTTKVECENMSLSGQYASKITSPFSGVALYANNDKAYYTQYFANSTHTFSLRGCSSNSNTAAVDLRIGGTKVGTFYFTGTTPTVQTLSNISHPTGNQTIELVVTSDNGTWDVYLDYLEIK</sequence>
<keyword evidence="5 9" id="KW-0378">Hydrolase</keyword>
<dbReference type="PRINTS" id="PR00911">
    <property type="entry name" value="GLHYDRLASE11"/>
</dbReference>
<dbReference type="Pfam" id="PF00457">
    <property type="entry name" value="Glyco_hydro_11"/>
    <property type="match status" value="1"/>
</dbReference>
<keyword evidence="7 9" id="KW-0326">Glycosidase</keyword>
<dbReference type="PANTHER" id="PTHR46828:SF2">
    <property type="entry name" value="ENDO-1,4-BETA-XYLANASE A-RELATED"/>
    <property type="match status" value="1"/>
</dbReference>
<comment type="pathway">
    <text evidence="2 9 10">Glycan degradation; xylan degradation.</text>
</comment>
<dbReference type="InterPro" id="IPR013319">
    <property type="entry name" value="GH11/12"/>
</dbReference>
<evidence type="ECO:0000259" key="13">
    <source>
        <dbReference type="PROSITE" id="PS51761"/>
    </source>
</evidence>
<comment type="similarity">
    <text evidence="9 10">Belongs to the glycosyl hydrolase 11 (cellulase G) family.</text>
</comment>
<evidence type="ECO:0000256" key="2">
    <source>
        <dbReference type="ARBA" id="ARBA00004851"/>
    </source>
</evidence>
<keyword evidence="11" id="KW-0732">Signal</keyword>
<evidence type="ECO:0000259" key="12">
    <source>
        <dbReference type="PROSITE" id="PS51175"/>
    </source>
</evidence>
<dbReference type="InterPro" id="IPR033119">
    <property type="entry name" value="GH11_AS_2"/>
</dbReference>
<evidence type="ECO:0000256" key="3">
    <source>
        <dbReference type="ARBA" id="ARBA00012590"/>
    </source>
</evidence>
<dbReference type="InterPro" id="IPR005084">
    <property type="entry name" value="CBM6"/>
</dbReference>
<proteinExistence type="inferred from homology"/>
<evidence type="ECO:0000256" key="7">
    <source>
        <dbReference type="ARBA" id="ARBA00023295"/>
    </source>
</evidence>
<evidence type="ECO:0000256" key="11">
    <source>
        <dbReference type="SAM" id="SignalP"/>
    </source>
</evidence>
<dbReference type="InterPro" id="IPR018208">
    <property type="entry name" value="GH11_AS_1"/>
</dbReference>
<evidence type="ECO:0000256" key="4">
    <source>
        <dbReference type="ARBA" id="ARBA00022651"/>
    </source>
</evidence>
<organism evidence="14 15">
    <name type="scientific">Caldicellulosiruptor morganii</name>
    <dbReference type="NCBI Taxonomy" id="1387555"/>
    <lineage>
        <taxon>Bacteria</taxon>
        <taxon>Bacillati</taxon>
        <taxon>Bacillota</taxon>
        <taxon>Bacillota incertae sedis</taxon>
        <taxon>Caldicellulosiruptorales</taxon>
        <taxon>Caldicellulosiruptoraceae</taxon>
        <taxon>Caldicellulosiruptor</taxon>
    </lineage>
</organism>
<evidence type="ECO:0000256" key="5">
    <source>
        <dbReference type="ARBA" id="ARBA00022801"/>
    </source>
</evidence>
<evidence type="ECO:0000256" key="8">
    <source>
        <dbReference type="ARBA" id="ARBA00023326"/>
    </source>
</evidence>
<keyword evidence="4 9" id="KW-0858">Xylan degradation</keyword>
<dbReference type="SUPFAM" id="SSF49785">
    <property type="entry name" value="Galactose-binding domain-like"/>
    <property type="match status" value="1"/>
</dbReference>
<feature type="active site" description="Proton donor" evidence="9">
    <location>
        <position position="209"/>
    </location>
</feature>
<gene>
    <name evidence="14" type="ORF">OTK00_002332</name>
</gene>
<feature type="signal peptide" evidence="11">
    <location>
        <begin position="1"/>
        <end position="27"/>
    </location>
</feature>
<dbReference type="Gene3D" id="2.60.120.180">
    <property type="match status" value="1"/>
</dbReference>
<dbReference type="EC" id="3.2.1.8" evidence="3 9"/>
<protein>
    <recommendedName>
        <fullName evidence="3 9">Endo-1,4-beta-xylanase</fullName>
        <ecNumber evidence="3 9">3.2.1.8</ecNumber>
    </recommendedName>
</protein>
<keyword evidence="15" id="KW-1185">Reference proteome</keyword>
<dbReference type="PROSITE" id="PS00777">
    <property type="entry name" value="GH11_2"/>
    <property type="match status" value="1"/>
</dbReference>
<dbReference type="PROSITE" id="PS51761">
    <property type="entry name" value="GH11_3"/>
    <property type="match status" value="1"/>
</dbReference>
<evidence type="ECO:0000256" key="6">
    <source>
        <dbReference type="ARBA" id="ARBA00023277"/>
    </source>
</evidence>
<evidence type="ECO:0000256" key="10">
    <source>
        <dbReference type="RuleBase" id="RU362015"/>
    </source>
</evidence>
<feature type="domain" description="CBM6" evidence="12">
    <location>
        <begin position="241"/>
        <end position="358"/>
    </location>
</feature>
<comment type="catalytic activity">
    <reaction evidence="1 9 10">
        <text>Endohydrolysis of (1-&gt;4)-beta-D-xylosidic linkages in xylans.</text>
        <dbReference type="EC" id="3.2.1.8"/>
    </reaction>
</comment>
<evidence type="ECO:0000313" key="15">
    <source>
        <dbReference type="Proteomes" id="UP001164909"/>
    </source>
</evidence>
<dbReference type="Pfam" id="PF03422">
    <property type="entry name" value="CBM_6"/>
    <property type="match status" value="1"/>
</dbReference>
<dbReference type="CDD" id="cd04078">
    <property type="entry name" value="CBM36_xylanase-like"/>
    <property type="match status" value="1"/>
</dbReference>
<feature type="active site" description="Nucleophile" evidence="9">
    <location>
        <position position="119"/>
    </location>
</feature>
<name>A0ABY7BLU1_9FIRM</name>
<dbReference type="InterPro" id="IPR001137">
    <property type="entry name" value="Glyco_hydro_11"/>
</dbReference>
<dbReference type="PANTHER" id="PTHR46828">
    <property type="entry name" value="ENDO-1,4-BETA-XYLANASE A-RELATED"/>
    <property type="match status" value="1"/>
</dbReference>
<dbReference type="InterPro" id="IPR033123">
    <property type="entry name" value="GH11_dom"/>
</dbReference>
<dbReference type="InterPro" id="IPR013320">
    <property type="entry name" value="ConA-like_dom_sf"/>
</dbReference>
<dbReference type="EMBL" id="CP113865">
    <property type="protein sequence ID" value="WAM33790.1"/>
    <property type="molecule type" value="Genomic_DNA"/>
</dbReference>
<keyword evidence="6 9" id="KW-0119">Carbohydrate metabolism</keyword>
<keyword evidence="8 9" id="KW-0624">Polysaccharide degradation</keyword>
<feature type="chain" id="PRO_5047548708" description="Endo-1,4-beta-xylanase" evidence="11">
    <location>
        <begin position="28"/>
        <end position="358"/>
    </location>
</feature>
<dbReference type="Proteomes" id="UP001164909">
    <property type="component" value="Chromosome"/>
</dbReference>
<reference evidence="14" key="1">
    <citation type="submission" date="2022-12" db="EMBL/GenBank/DDBJ databases">
        <authorList>
            <person name="Bing R.G."/>
            <person name="Willard D.J."/>
            <person name="Manesh M.J.H."/>
            <person name="Laemthong T."/>
            <person name="Crosby J.R."/>
            <person name="Kelly R.M."/>
        </authorList>
    </citation>
    <scope>NUCLEOTIDE SEQUENCE</scope>
    <source>
        <strain evidence="14">DSM 8990</strain>
    </source>
</reference>
<dbReference type="PROSITE" id="PS00776">
    <property type="entry name" value="GH11_1"/>
    <property type="match status" value="1"/>
</dbReference>
<dbReference type="SUPFAM" id="SSF49899">
    <property type="entry name" value="Concanavalin A-like lectins/glucanases"/>
    <property type="match status" value="1"/>
</dbReference>
<evidence type="ECO:0000256" key="9">
    <source>
        <dbReference type="PROSITE-ProRule" id="PRU01097"/>
    </source>
</evidence>
<accession>A0ABY7BLU1</accession>
<feature type="domain" description="GH11" evidence="13">
    <location>
        <begin position="30"/>
        <end position="222"/>
    </location>
</feature>
<dbReference type="GO" id="GO:0016787">
    <property type="term" value="F:hydrolase activity"/>
    <property type="evidence" value="ECO:0007669"/>
    <property type="project" value="UniProtKB-KW"/>
</dbReference>
<dbReference type="PROSITE" id="PS51175">
    <property type="entry name" value="CBM6"/>
    <property type="match status" value="1"/>
</dbReference>
<evidence type="ECO:0000256" key="1">
    <source>
        <dbReference type="ARBA" id="ARBA00000681"/>
    </source>
</evidence>
<evidence type="ECO:0000313" key="14">
    <source>
        <dbReference type="EMBL" id="WAM33790.1"/>
    </source>
</evidence>
<dbReference type="Gene3D" id="2.60.120.260">
    <property type="entry name" value="Galactose-binding domain-like"/>
    <property type="match status" value="1"/>
</dbReference>
<dbReference type="RefSeq" id="WP_052670803.1">
    <property type="nucleotide sequence ID" value="NZ_CP113865.1"/>
</dbReference>
<dbReference type="InterPro" id="IPR008979">
    <property type="entry name" value="Galactose-bd-like_sf"/>
</dbReference>